<proteinExistence type="predicted"/>
<dbReference type="AlphaFoldDB" id="A0A9P1M8D3"/>
<name>A0A9P1M8D3_9PEZI</name>
<comment type="caution">
    <text evidence="1">The sequence shown here is derived from an EMBL/GenBank/DDBJ whole genome shotgun (WGS) entry which is preliminary data.</text>
</comment>
<dbReference type="OrthoDB" id="5095207at2759"/>
<reference evidence="1" key="1">
    <citation type="submission" date="2022-11" db="EMBL/GenBank/DDBJ databases">
        <authorList>
            <person name="Scott C."/>
            <person name="Bruce N."/>
        </authorList>
    </citation>
    <scope>NUCLEOTIDE SEQUENCE</scope>
</reference>
<gene>
    <name evidence="1" type="ORF">PPNO1_LOCUS1955</name>
</gene>
<dbReference type="Proteomes" id="UP000838763">
    <property type="component" value="Unassembled WGS sequence"/>
</dbReference>
<sequence length="110" mass="11935">MVSSYVAGDLHLEEGTNRLMTGAYYLFTTSSAKIVYTTNNVNYIFSTHAYISCTSPVRVGVPLQCTAENTNRSQFRIPGSLTATFRPLSLTAPGDVGNEIPMDLIPAVPE</sequence>
<keyword evidence="2" id="KW-1185">Reference proteome</keyword>
<evidence type="ECO:0000313" key="2">
    <source>
        <dbReference type="Proteomes" id="UP000838763"/>
    </source>
</evidence>
<evidence type="ECO:0000313" key="1">
    <source>
        <dbReference type="EMBL" id="CAI4212188.1"/>
    </source>
</evidence>
<dbReference type="EMBL" id="CALLCH030000004">
    <property type="protein sequence ID" value="CAI4212188.1"/>
    <property type="molecule type" value="Genomic_DNA"/>
</dbReference>
<organism evidence="1 2">
    <name type="scientific">Parascedosporium putredinis</name>
    <dbReference type="NCBI Taxonomy" id="1442378"/>
    <lineage>
        <taxon>Eukaryota</taxon>
        <taxon>Fungi</taxon>
        <taxon>Dikarya</taxon>
        <taxon>Ascomycota</taxon>
        <taxon>Pezizomycotina</taxon>
        <taxon>Sordariomycetes</taxon>
        <taxon>Hypocreomycetidae</taxon>
        <taxon>Microascales</taxon>
        <taxon>Microascaceae</taxon>
        <taxon>Parascedosporium</taxon>
    </lineage>
</organism>
<protein>
    <submittedName>
        <fullName evidence="1">Uncharacterized protein</fullName>
    </submittedName>
</protein>
<accession>A0A9P1M8D3</accession>